<gene>
    <name evidence="2" type="ORF">FE784_00900</name>
</gene>
<organism evidence="2 3">
    <name type="scientific">Paenibacillus hemerocallicola</name>
    <dbReference type="NCBI Taxonomy" id="1172614"/>
    <lineage>
        <taxon>Bacteria</taxon>
        <taxon>Bacillati</taxon>
        <taxon>Bacillota</taxon>
        <taxon>Bacilli</taxon>
        <taxon>Bacillales</taxon>
        <taxon>Paenibacillaceae</taxon>
        <taxon>Paenibacillus</taxon>
    </lineage>
</organism>
<accession>A0A5C4TGQ0</accession>
<comment type="caution">
    <text evidence="2">The sequence shown here is derived from an EMBL/GenBank/DDBJ whole genome shotgun (WGS) entry which is preliminary data.</text>
</comment>
<evidence type="ECO:0000256" key="1">
    <source>
        <dbReference type="SAM" id="MobiDB-lite"/>
    </source>
</evidence>
<dbReference type="EMBL" id="VDCQ01000001">
    <property type="protein sequence ID" value="TNJ68251.1"/>
    <property type="molecule type" value="Genomic_DNA"/>
</dbReference>
<dbReference type="OrthoDB" id="2680308at2"/>
<dbReference type="SUPFAM" id="SSF46785">
    <property type="entry name" value="Winged helix' DNA-binding domain"/>
    <property type="match status" value="1"/>
</dbReference>
<keyword evidence="3" id="KW-1185">Reference proteome</keyword>
<protein>
    <recommendedName>
        <fullName evidence="4">MarR family transcriptional regulator</fullName>
    </recommendedName>
</protein>
<evidence type="ECO:0008006" key="4">
    <source>
        <dbReference type="Google" id="ProtNLM"/>
    </source>
</evidence>
<dbReference type="AlphaFoldDB" id="A0A5C4TGQ0"/>
<evidence type="ECO:0000313" key="2">
    <source>
        <dbReference type="EMBL" id="TNJ68251.1"/>
    </source>
</evidence>
<proteinExistence type="predicted"/>
<dbReference type="Proteomes" id="UP000307943">
    <property type="component" value="Unassembled WGS sequence"/>
</dbReference>
<sequence>MLEDTQRKILRVLYHLYQQQWVRPDIDRVSHFSQRSVDRVREAIKELRTAGYVEIAEGKMRILIPGDPELEKPRTVEPPKSAYSTAGWFD</sequence>
<dbReference type="RefSeq" id="WP_139600228.1">
    <property type="nucleotide sequence ID" value="NZ_VDCQ01000001.1"/>
</dbReference>
<feature type="region of interest" description="Disordered" evidence="1">
    <location>
        <begin position="69"/>
        <end position="90"/>
    </location>
</feature>
<dbReference type="InterPro" id="IPR036390">
    <property type="entry name" value="WH_DNA-bd_sf"/>
</dbReference>
<evidence type="ECO:0000313" key="3">
    <source>
        <dbReference type="Proteomes" id="UP000307943"/>
    </source>
</evidence>
<name>A0A5C4TGQ0_9BACL</name>
<reference evidence="2 3" key="1">
    <citation type="submission" date="2019-05" db="EMBL/GenBank/DDBJ databases">
        <title>We sequenced the genome of Paenibacillus hemerocallicola KCTC 33185 for further insight into its adaptation and study the phylogeny of Paenibacillus.</title>
        <authorList>
            <person name="Narsing Rao M.P."/>
        </authorList>
    </citation>
    <scope>NUCLEOTIDE SEQUENCE [LARGE SCALE GENOMIC DNA]</scope>
    <source>
        <strain evidence="2 3">KCTC 33185</strain>
    </source>
</reference>